<evidence type="ECO:0000313" key="3">
    <source>
        <dbReference type="Proteomes" id="UP000772434"/>
    </source>
</evidence>
<name>A0A9P5UBU2_9AGAR</name>
<sequence>MSNENPAARLVVHVKYSREKARTVLKQNKTRHKELLLDLSKLKLPHPAESNVVYDDSCISFFWETNKLSHLWSDIERAVETLHSSEQLTAVMKARKIERVWTQESPISEKNLSSNSQSTAANSARRSCAIIVHITYSSSKSHSMLKKSSWVRYASIRRDLSQLKLPHPPEANVVLSETGISCFWESRKNTPLWYDIEKVVHSQYSDETILKIMKETSVEHISMEEVVGSNPLAFALASRSPSRSPLSQPAARLPHRSTRRNRESPGRSSLGRLRSASERPESWSNHPSSSELVDEFWAIEGTLASKFARCVAIEKELRELDVSDSAEERNQGGYDLEVDIILAESLLLHERKQRRETEMVLVDVLRECTTPNVIPGMMEIVTESIVQPVLSSAYYLVARRTRLAALVVSHTVTDVYILKPQASGLRDLRRLNPQKGN</sequence>
<dbReference type="Proteomes" id="UP000772434">
    <property type="component" value="Unassembled WGS sequence"/>
</dbReference>
<evidence type="ECO:0000256" key="1">
    <source>
        <dbReference type="SAM" id="MobiDB-lite"/>
    </source>
</evidence>
<organism evidence="2 3">
    <name type="scientific">Rhodocollybia butyracea</name>
    <dbReference type="NCBI Taxonomy" id="206335"/>
    <lineage>
        <taxon>Eukaryota</taxon>
        <taxon>Fungi</taxon>
        <taxon>Dikarya</taxon>
        <taxon>Basidiomycota</taxon>
        <taxon>Agaricomycotina</taxon>
        <taxon>Agaricomycetes</taxon>
        <taxon>Agaricomycetidae</taxon>
        <taxon>Agaricales</taxon>
        <taxon>Marasmiineae</taxon>
        <taxon>Omphalotaceae</taxon>
        <taxon>Rhodocollybia</taxon>
    </lineage>
</organism>
<protein>
    <submittedName>
        <fullName evidence="2">Uncharacterized protein</fullName>
    </submittedName>
</protein>
<dbReference type="EMBL" id="JADNRY010000024">
    <property type="protein sequence ID" value="KAF9072468.1"/>
    <property type="molecule type" value="Genomic_DNA"/>
</dbReference>
<dbReference type="OrthoDB" id="3070390at2759"/>
<gene>
    <name evidence="2" type="ORF">BDP27DRAFT_1400880</name>
</gene>
<accession>A0A9P5UBU2</accession>
<comment type="caution">
    <text evidence="2">The sequence shown here is derived from an EMBL/GenBank/DDBJ whole genome shotgun (WGS) entry which is preliminary data.</text>
</comment>
<feature type="compositionally biased region" description="Low complexity" evidence="1">
    <location>
        <begin position="239"/>
        <end position="252"/>
    </location>
</feature>
<keyword evidence="3" id="KW-1185">Reference proteome</keyword>
<reference evidence="2" key="1">
    <citation type="submission" date="2020-11" db="EMBL/GenBank/DDBJ databases">
        <authorList>
            <consortium name="DOE Joint Genome Institute"/>
            <person name="Ahrendt S."/>
            <person name="Riley R."/>
            <person name="Andreopoulos W."/>
            <person name="Labutti K."/>
            <person name="Pangilinan J."/>
            <person name="Ruiz-Duenas F.J."/>
            <person name="Barrasa J.M."/>
            <person name="Sanchez-Garcia M."/>
            <person name="Camarero S."/>
            <person name="Miyauchi S."/>
            <person name="Serrano A."/>
            <person name="Linde D."/>
            <person name="Babiker R."/>
            <person name="Drula E."/>
            <person name="Ayuso-Fernandez I."/>
            <person name="Pacheco R."/>
            <person name="Padilla G."/>
            <person name="Ferreira P."/>
            <person name="Barriuso J."/>
            <person name="Kellner H."/>
            <person name="Castanera R."/>
            <person name="Alfaro M."/>
            <person name="Ramirez L."/>
            <person name="Pisabarro A.G."/>
            <person name="Kuo A."/>
            <person name="Tritt A."/>
            <person name="Lipzen A."/>
            <person name="He G."/>
            <person name="Yan M."/>
            <person name="Ng V."/>
            <person name="Cullen D."/>
            <person name="Martin F."/>
            <person name="Rosso M.-N."/>
            <person name="Henrissat B."/>
            <person name="Hibbett D."/>
            <person name="Martinez A.T."/>
            <person name="Grigoriev I.V."/>
        </authorList>
    </citation>
    <scope>NUCLEOTIDE SEQUENCE</scope>
    <source>
        <strain evidence="2">AH 40177</strain>
    </source>
</reference>
<dbReference type="AlphaFoldDB" id="A0A9P5UBU2"/>
<proteinExistence type="predicted"/>
<evidence type="ECO:0000313" key="2">
    <source>
        <dbReference type="EMBL" id="KAF9072468.1"/>
    </source>
</evidence>
<feature type="region of interest" description="Disordered" evidence="1">
    <location>
        <begin position="239"/>
        <end position="288"/>
    </location>
</feature>